<evidence type="ECO:0000256" key="1">
    <source>
        <dbReference type="ARBA" id="ARBA00022448"/>
    </source>
</evidence>
<organism evidence="5 6">
    <name type="scientific">Lonsdalea quercina</name>
    <dbReference type="NCBI Taxonomy" id="71657"/>
    <lineage>
        <taxon>Bacteria</taxon>
        <taxon>Pseudomonadati</taxon>
        <taxon>Pseudomonadota</taxon>
        <taxon>Gammaproteobacteria</taxon>
        <taxon>Enterobacterales</taxon>
        <taxon>Pectobacteriaceae</taxon>
        <taxon>Lonsdalea</taxon>
    </lineage>
</organism>
<dbReference type="Proteomes" id="UP000187280">
    <property type="component" value="Unassembled WGS sequence"/>
</dbReference>
<keyword evidence="3 5" id="KW-0067">ATP-binding</keyword>
<keyword evidence="2" id="KW-0547">Nucleotide-binding</keyword>
<protein>
    <submittedName>
        <fullName evidence="5">Peptide/nickel transport system ATP-binding protein</fullName>
    </submittedName>
</protein>
<dbReference type="Pfam" id="PF00005">
    <property type="entry name" value="ABC_tran"/>
    <property type="match status" value="1"/>
</dbReference>
<dbReference type="InterPro" id="IPR050319">
    <property type="entry name" value="ABC_transp_ATP-bind"/>
</dbReference>
<accession>A0A1H3XNI7</accession>
<dbReference type="STRING" id="71657.SAMN02982996_00706"/>
<dbReference type="PANTHER" id="PTHR43776:SF8">
    <property type="entry name" value="ABC TRANSPORTER, ATP-BINDING PROTEIN"/>
    <property type="match status" value="1"/>
</dbReference>
<dbReference type="CDD" id="cd03257">
    <property type="entry name" value="ABC_NikE_OppD_transporters"/>
    <property type="match status" value="1"/>
</dbReference>
<dbReference type="AlphaFoldDB" id="A0A1H3XNI7"/>
<name>A0A1H3XNI7_9GAMM</name>
<proteinExistence type="predicted"/>
<dbReference type="SUPFAM" id="SSF52540">
    <property type="entry name" value="P-loop containing nucleoside triphosphate hydrolases"/>
    <property type="match status" value="1"/>
</dbReference>
<dbReference type="EMBL" id="FNQS01000002">
    <property type="protein sequence ID" value="SEA00810.1"/>
    <property type="molecule type" value="Genomic_DNA"/>
</dbReference>
<dbReference type="PROSITE" id="PS00211">
    <property type="entry name" value="ABC_TRANSPORTER_1"/>
    <property type="match status" value="1"/>
</dbReference>
<dbReference type="Gene3D" id="3.40.50.300">
    <property type="entry name" value="P-loop containing nucleotide triphosphate hydrolases"/>
    <property type="match status" value="1"/>
</dbReference>
<evidence type="ECO:0000256" key="2">
    <source>
        <dbReference type="ARBA" id="ARBA00022741"/>
    </source>
</evidence>
<sequence>MNTPFLHVSQATRRYPQPGRWFQRPRFYQALSDITLRFEEGERVGLVGASGSGKSTLLKAMLALETLTEGEIYCEGRLIRPGRASALLWYRQRVQYIPQDPAGSLAPHHNVFQLIAEPLRRLGYRGKIADAVQEACEQVELAPDLLTRNAQELSGGQAQRVAIARAIALKPRFLLADEPVSGLDLPLRQQIITLMAHVARRRQMGLLVVSHDISAVAALCERVLVMHQSRIVEDRPLAQLLTYPAHAQSAALLAAVPVFSTDLSPTCD</sequence>
<evidence type="ECO:0000313" key="6">
    <source>
        <dbReference type="Proteomes" id="UP000187280"/>
    </source>
</evidence>
<keyword evidence="1" id="KW-0813">Transport</keyword>
<dbReference type="InterPro" id="IPR027417">
    <property type="entry name" value="P-loop_NTPase"/>
</dbReference>
<dbReference type="InterPro" id="IPR003439">
    <property type="entry name" value="ABC_transporter-like_ATP-bd"/>
</dbReference>
<reference evidence="5 6" key="1">
    <citation type="submission" date="2016-10" db="EMBL/GenBank/DDBJ databases">
        <authorList>
            <person name="de Groot N.N."/>
        </authorList>
    </citation>
    <scope>NUCLEOTIDE SEQUENCE [LARGE SCALE GENOMIC DNA]</scope>
    <source>
        <strain evidence="5 6">ATCC 29281</strain>
    </source>
</reference>
<feature type="domain" description="ABC transporter" evidence="4">
    <location>
        <begin position="6"/>
        <end position="253"/>
    </location>
</feature>
<dbReference type="PANTHER" id="PTHR43776">
    <property type="entry name" value="TRANSPORT ATP-BINDING PROTEIN"/>
    <property type="match status" value="1"/>
</dbReference>
<dbReference type="GeneID" id="97763634"/>
<keyword evidence="6" id="KW-1185">Reference proteome</keyword>
<dbReference type="InterPro" id="IPR017871">
    <property type="entry name" value="ABC_transporter-like_CS"/>
</dbReference>
<dbReference type="GO" id="GO:0016887">
    <property type="term" value="F:ATP hydrolysis activity"/>
    <property type="evidence" value="ECO:0007669"/>
    <property type="project" value="InterPro"/>
</dbReference>
<gene>
    <name evidence="5" type="ORF">SAMN02982996_00706</name>
</gene>
<dbReference type="PROSITE" id="PS50893">
    <property type="entry name" value="ABC_TRANSPORTER_2"/>
    <property type="match status" value="1"/>
</dbReference>
<evidence type="ECO:0000259" key="4">
    <source>
        <dbReference type="PROSITE" id="PS50893"/>
    </source>
</evidence>
<dbReference type="GO" id="GO:0055085">
    <property type="term" value="P:transmembrane transport"/>
    <property type="evidence" value="ECO:0007669"/>
    <property type="project" value="UniProtKB-ARBA"/>
</dbReference>
<dbReference type="GO" id="GO:0005524">
    <property type="term" value="F:ATP binding"/>
    <property type="evidence" value="ECO:0007669"/>
    <property type="project" value="UniProtKB-KW"/>
</dbReference>
<dbReference type="InterPro" id="IPR003593">
    <property type="entry name" value="AAA+_ATPase"/>
</dbReference>
<evidence type="ECO:0000313" key="5">
    <source>
        <dbReference type="EMBL" id="SEA00810.1"/>
    </source>
</evidence>
<dbReference type="RefSeq" id="WP_036152774.1">
    <property type="nucleotide sequence ID" value="NZ_FNQS01000002.1"/>
</dbReference>
<dbReference type="SMART" id="SM00382">
    <property type="entry name" value="AAA"/>
    <property type="match status" value="1"/>
</dbReference>
<evidence type="ECO:0000256" key="3">
    <source>
        <dbReference type="ARBA" id="ARBA00022840"/>
    </source>
</evidence>